<dbReference type="GO" id="GO:0016747">
    <property type="term" value="F:acyltransferase activity, transferring groups other than amino-acyl groups"/>
    <property type="evidence" value="ECO:0007669"/>
    <property type="project" value="InterPro"/>
</dbReference>
<dbReference type="InterPro" id="IPR000182">
    <property type="entry name" value="GNAT_dom"/>
</dbReference>
<evidence type="ECO:0000259" key="3">
    <source>
        <dbReference type="PROSITE" id="PS51186"/>
    </source>
</evidence>
<evidence type="ECO:0000256" key="2">
    <source>
        <dbReference type="ARBA" id="ARBA00023315"/>
    </source>
</evidence>
<comment type="caution">
    <text evidence="4">The sequence shown here is derived from an EMBL/GenBank/DDBJ whole genome shotgun (WGS) entry which is preliminary data.</text>
</comment>
<dbReference type="InterPro" id="IPR050832">
    <property type="entry name" value="Bact_Acetyltransf"/>
</dbReference>
<dbReference type="EMBL" id="DOYJ01000135">
    <property type="protein sequence ID" value="HCB75479.1"/>
    <property type="molecule type" value="Genomic_DNA"/>
</dbReference>
<protein>
    <submittedName>
        <fullName evidence="4">GNAT family N-acetyltransferase</fullName>
    </submittedName>
</protein>
<dbReference type="InterPro" id="IPR016181">
    <property type="entry name" value="Acyl_CoA_acyltransferase"/>
</dbReference>
<keyword evidence="1 4" id="KW-0808">Transferase</keyword>
<dbReference type="Pfam" id="PF00583">
    <property type="entry name" value="Acetyltransf_1"/>
    <property type="match status" value="1"/>
</dbReference>
<dbReference type="Proteomes" id="UP000262699">
    <property type="component" value="Unassembled WGS sequence"/>
</dbReference>
<keyword evidence="2" id="KW-0012">Acyltransferase</keyword>
<evidence type="ECO:0000313" key="4">
    <source>
        <dbReference type="EMBL" id="HCB75479.1"/>
    </source>
</evidence>
<dbReference type="AlphaFoldDB" id="A0A3D0WAA7"/>
<accession>A0A3D0WAA7</accession>
<dbReference type="CDD" id="cd04301">
    <property type="entry name" value="NAT_SF"/>
    <property type="match status" value="1"/>
</dbReference>
<evidence type="ECO:0000256" key="1">
    <source>
        <dbReference type="ARBA" id="ARBA00022679"/>
    </source>
</evidence>
<dbReference type="SUPFAM" id="SSF55729">
    <property type="entry name" value="Acyl-CoA N-acyltransferases (Nat)"/>
    <property type="match status" value="1"/>
</dbReference>
<evidence type="ECO:0000313" key="5">
    <source>
        <dbReference type="Proteomes" id="UP000262699"/>
    </source>
</evidence>
<sequence>MTSDRFRTATPADIPGLHALIESAYRGESARAGWTHEADLLGGQRTDADALAEMIADPQQRILIAGEDTPTGCVAITAKPPATAYLGMLTVKPDLQGAGLGRKLIAAAEEAARAIFAADTMEMTVIRQRPELIAWYERCGYVQTGERRPFPHGDARFGVPTDPALEFVVLEKPLR</sequence>
<dbReference type="PROSITE" id="PS51186">
    <property type="entry name" value="GNAT"/>
    <property type="match status" value="1"/>
</dbReference>
<gene>
    <name evidence="4" type="ORF">DEP91_04790</name>
</gene>
<dbReference type="PANTHER" id="PTHR43877">
    <property type="entry name" value="AMINOALKYLPHOSPHONATE N-ACETYLTRANSFERASE-RELATED-RELATED"/>
    <property type="match status" value="1"/>
</dbReference>
<dbReference type="Gene3D" id="3.40.630.30">
    <property type="match status" value="1"/>
</dbReference>
<organism evidence="4 5">
    <name type="scientific">Sphingomonas bacterium</name>
    <dbReference type="NCBI Taxonomy" id="1895847"/>
    <lineage>
        <taxon>Bacteria</taxon>
        <taxon>Pseudomonadati</taxon>
        <taxon>Pseudomonadota</taxon>
        <taxon>Alphaproteobacteria</taxon>
        <taxon>Sphingomonadales</taxon>
        <taxon>Sphingomonadaceae</taxon>
        <taxon>Sphingomonas</taxon>
    </lineage>
</organism>
<reference evidence="4 5" key="1">
    <citation type="journal article" date="2018" name="Nat. Biotechnol.">
        <title>A standardized bacterial taxonomy based on genome phylogeny substantially revises the tree of life.</title>
        <authorList>
            <person name="Parks D.H."/>
            <person name="Chuvochina M."/>
            <person name="Waite D.W."/>
            <person name="Rinke C."/>
            <person name="Skarshewski A."/>
            <person name="Chaumeil P.A."/>
            <person name="Hugenholtz P."/>
        </authorList>
    </citation>
    <scope>NUCLEOTIDE SEQUENCE [LARGE SCALE GENOMIC DNA]</scope>
    <source>
        <strain evidence="4">UBA9015</strain>
    </source>
</reference>
<feature type="domain" description="N-acetyltransferase" evidence="3">
    <location>
        <begin position="4"/>
        <end position="175"/>
    </location>
</feature>
<name>A0A3D0WAA7_9SPHN</name>
<proteinExistence type="predicted"/>